<dbReference type="VEuPathDB" id="VectorBase:GBRI035570"/>
<keyword evidence="2" id="KW-0677">Repeat</keyword>
<reference evidence="10" key="1">
    <citation type="submission" date="2014-03" db="EMBL/GenBank/DDBJ databases">
        <authorList>
            <person name="Aksoy S."/>
            <person name="Warren W."/>
            <person name="Wilson R.K."/>
        </authorList>
    </citation>
    <scope>NUCLEOTIDE SEQUENCE [LARGE SCALE GENOMIC DNA]</scope>
    <source>
        <strain evidence="10">IAEA</strain>
    </source>
</reference>
<dbReference type="GO" id="GO:0008270">
    <property type="term" value="F:zinc ion binding"/>
    <property type="evidence" value="ECO:0007669"/>
    <property type="project" value="UniProtKB-UniRule"/>
</dbReference>
<dbReference type="SMART" id="SM00868">
    <property type="entry name" value="zf-AD"/>
    <property type="match status" value="2"/>
</dbReference>
<dbReference type="Pfam" id="PF07776">
    <property type="entry name" value="zf-AD"/>
    <property type="match status" value="1"/>
</dbReference>
<protein>
    <submittedName>
        <fullName evidence="9">Uncharacterized protein</fullName>
    </submittedName>
</protein>
<feature type="domain" description="C2H2-type" evidence="7">
    <location>
        <begin position="413"/>
        <end position="440"/>
    </location>
</feature>
<dbReference type="PROSITE" id="PS00028">
    <property type="entry name" value="ZINC_FINGER_C2H2_1"/>
    <property type="match status" value="5"/>
</dbReference>
<dbReference type="SUPFAM" id="SSF57667">
    <property type="entry name" value="beta-beta-alpha zinc fingers"/>
    <property type="match status" value="2"/>
</dbReference>
<dbReference type="GO" id="GO:0000977">
    <property type="term" value="F:RNA polymerase II transcription regulatory region sequence-specific DNA binding"/>
    <property type="evidence" value="ECO:0007669"/>
    <property type="project" value="TreeGrafter"/>
</dbReference>
<feature type="domain" description="C2H2-type" evidence="7">
    <location>
        <begin position="441"/>
        <end position="466"/>
    </location>
</feature>
<evidence type="ECO:0000313" key="9">
    <source>
        <dbReference type="EnsemblMetazoa" id="GBRI035570-PA"/>
    </source>
</evidence>
<dbReference type="PROSITE" id="PS51915">
    <property type="entry name" value="ZAD"/>
    <property type="match status" value="1"/>
</dbReference>
<dbReference type="InterPro" id="IPR013087">
    <property type="entry name" value="Znf_C2H2_type"/>
</dbReference>
<feature type="binding site" evidence="6">
    <location>
        <position position="64"/>
    </location>
    <ligand>
        <name>Zn(2+)</name>
        <dbReference type="ChEBI" id="CHEBI:29105"/>
    </ligand>
</feature>
<dbReference type="Gene3D" id="3.30.160.60">
    <property type="entry name" value="Classic Zinc Finger"/>
    <property type="match status" value="4"/>
</dbReference>
<dbReference type="Gene3D" id="3.40.1800.20">
    <property type="match status" value="1"/>
</dbReference>
<evidence type="ECO:0000256" key="5">
    <source>
        <dbReference type="PROSITE-ProRule" id="PRU00042"/>
    </source>
</evidence>
<dbReference type="InterPro" id="IPR012934">
    <property type="entry name" value="Znf_AD"/>
</dbReference>
<name>A0A1A9WX40_9MUSC</name>
<evidence type="ECO:0000256" key="1">
    <source>
        <dbReference type="ARBA" id="ARBA00022723"/>
    </source>
</evidence>
<feature type="domain" description="ZAD" evidence="8">
    <location>
        <begin position="11"/>
        <end position="88"/>
    </location>
</feature>
<evidence type="ECO:0000256" key="4">
    <source>
        <dbReference type="ARBA" id="ARBA00022833"/>
    </source>
</evidence>
<feature type="binding site" evidence="6">
    <location>
        <position position="13"/>
    </location>
    <ligand>
        <name>Zn(2+)</name>
        <dbReference type="ChEBI" id="CHEBI:29105"/>
    </ligand>
</feature>
<keyword evidence="10" id="KW-1185">Reference proteome</keyword>
<evidence type="ECO:0000256" key="6">
    <source>
        <dbReference type="PROSITE-ProRule" id="PRU01263"/>
    </source>
</evidence>
<dbReference type="FunFam" id="3.30.160.60:FF:000110">
    <property type="entry name" value="Zinc finger protein-like"/>
    <property type="match status" value="1"/>
</dbReference>
<feature type="binding site" evidence="6">
    <location>
        <position position="16"/>
    </location>
    <ligand>
        <name>Zn(2+)</name>
        <dbReference type="ChEBI" id="CHEBI:29105"/>
    </ligand>
</feature>
<evidence type="ECO:0000256" key="2">
    <source>
        <dbReference type="ARBA" id="ARBA00022737"/>
    </source>
</evidence>
<dbReference type="PANTHER" id="PTHR24409:SF295">
    <property type="entry name" value="AZ2-RELATED"/>
    <property type="match status" value="1"/>
</dbReference>
<dbReference type="GO" id="GO:0000981">
    <property type="term" value="F:DNA-binding transcription factor activity, RNA polymerase II-specific"/>
    <property type="evidence" value="ECO:0007669"/>
    <property type="project" value="TreeGrafter"/>
</dbReference>
<keyword evidence="3 5" id="KW-0863">Zinc-finger</keyword>
<keyword evidence="4 6" id="KW-0862">Zinc</keyword>
<accession>A0A1A9WX40</accession>
<dbReference type="Pfam" id="PF00096">
    <property type="entry name" value="zf-C2H2"/>
    <property type="match status" value="2"/>
</dbReference>
<reference evidence="9" key="2">
    <citation type="submission" date="2020-05" db="UniProtKB">
        <authorList>
            <consortium name="EnsemblMetazoa"/>
        </authorList>
    </citation>
    <scope>IDENTIFICATION</scope>
    <source>
        <strain evidence="9">IAEA</strain>
    </source>
</reference>
<dbReference type="SMART" id="SM00355">
    <property type="entry name" value="ZnF_C2H2"/>
    <property type="match status" value="6"/>
</dbReference>
<proteinExistence type="predicted"/>
<dbReference type="PROSITE" id="PS50157">
    <property type="entry name" value="ZINC_FINGER_C2H2_2"/>
    <property type="match status" value="5"/>
</dbReference>
<evidence type="ECO:0000259" key="7">
    <source>
        <dbReference type="PROSITE" id="PS50157"/>
    </source>
</evidence>
<feature type="binding site" evidence="6">
    <location>
        <position position="61"/>
    </location>
    <ligand>
        <name>Zn(2+)</name>
        <dbReference type="ChEBI" id="CHEBI:29105"/>
    </ligand>
</feature>
<organism evidence="9 10">
    <name type="scientific">Glossina brevipalpis</name>
    <dbReference type="NCBI Taxonomy" id="37001"/>
    <lineage>
        <taxon>Eukaryota</taxon>
        <taxon>Metazoa</taxon>
        <taxon>Ecdysozoa</taxon>
        <taxon>Arthropoda</taxon>
        <taxon>Hexapoda</taxon>
        <taxon>Insecta</taxon>
        <taxon>Pterygota</taxon>
        <taxon>Neoptera</taxon>
        <taxon>Endopterygota</taxon>
        <taxon>Diptera</taxon>
        <taxon>Brachycera</taxon>
        <taxon>Muscomorpha</taxon>
        <taxon>Hippoboscoidea</taxon>
        <taxon>Glossinidae</taxon>
        <taxon>Glossina</taxon>
    </lineage>
</organism>
<dbReference type="SUPFAM" id="SSF57716">
    <property type="entry name" value="Glucocorticoid receptor-like (DNA-binding domain)"/>
    <property type="match status" value="1"/>
</dbReference>
<dbReference type="InterPro" id="IPR036236">
    <property type="entry name" value="Znf_C2H2_sf"/>
</dbReference>
<dbReference type="EnsemblMetazoa" id="GBRI035570-RA">
    <property type="protein sequence ID" value="GBRI035570-PA"/>
    <property type="gene ID" value="GBRI035570"/>
</dbReference>
<feature type="domain" description="C2H2-type" evidence="7">
    <location>
        <begin position="385"/>
        <end position="412"/>
    </location>
</feature>
<sequence>MSSIKLKDLGAICRICLKLYKDGEFLFERKQSTSGLSLAEMLNYITFHKLEPSDTLPHFVCENCKRSVCSAYNLKQQYENSYKMLCDLVNDGKSLMLNSSTKELVEKSTQTERNGNKIIGCHCCSRTCKDFGFWKNHIEKVDSFTNIATNRKCHLCGREFSRFEHLRQHLAIIHKILIDSGKQAARKQNLKKDYSTKKAKGQQKLIKDEIQEQLSDGENECPLAELIDTSSSSKNDVTKDIRRDCLTTDDSSILSIKKDELKDSLVTQQPSNVIPGIFTTRKRGRGRPPKTIAINKCNFCNADLKNFATLMSHIQEKHVEIKKFSNTECSSKIDINSKHMVANLHKGVDQVSYSSKLHSCTKCLKSFTTKLYLKRHLEKHDKQRFICKECHENFPSRDELSIHVKAEGHDKPLLCPECGLRCKTSNILMIHIRRHKGEKPFKCKFCTKGFPRSDDLKVHERKDLDD</sequence>
<dbReference type="STRING" id="37001.A0A1A9WX40"/>
<feature type="domain" description="C2H2-type" evidence="7">
    <location>
        <begin position="151"/>
        <end position="174"/>
    </location>
</feature>
<dbReference type="GO" id="GO:0005634">
    <property type="term" value="C:nucleus"/>
    <property type="evidence" value="ECO:0007669"/>
    <property type="project" value="InterPro"/>
</dbReference>
<evidence type="ECO:0000256" key="3">
    <source>
        <dbReference type="ARBA" id="ARBA00022771"/>
    </source>
</evidence>
<keyword evidence="1 6" id="KW-0479">Metal-binding</keyword>
<evidence type="ECO:0000259" key="8">
    <source>
        <dbReference type="PROSITE" id="PS51915"/>
    </source>
</evidence>
<dbReference type="PANTHER" id="PTHR24409">
    <property type="entry name" value="ZINC FINGER PROTEIN 142"/>
    <property type="match status" value="1"/>
</dbReference>
<evidence type="ECO:0000313" key="10">
    <source>
        <dbReference type="Proteomes" id="UP000091820"/>
    </source>
</evidence>
<dbReference type="AlphaFoldDB" id="A0A1A9WX40"/>
<dbReference type="Proteomes" id="UP000091820">
    <property type="component" value="Unassembled WGS sequence"/>
</dbReference>
<feature type="domain" description="C2H2-type" evidence="7">
    <location>
        <begin position="358"/>
        <end position="385"/>
    </location>
</feature>